<evidence type="ECO:0000313" key="3">
    <source>
        <dbReference type="Proteomes" id="UP000271974"/>
    </source>
</evidence>
<keyword evidence="3" id="KW-1185">Reference proteome</keyword>
<dbReference type="Proteomes" id="UP000271974">
    <property type="component" value="Unassembled WGS sequence"/>
</dbReference>
<feature type="region of interest" description="Disordered" evidence="1">
    <location>
        <begin position="324"/>
        <end position="349"/>
    </location>
</feature>
<dbReference type="EMBL" id="RQTK01000422">
    <property type="protein sequence ID" value="RUS79900.1"/>
    <property type="molecule type" value="Genomic_DNA"/>
</dbReference>
<protein>
    <submittedName>
        <fullName evidence="2">Uncharacterized protein</fullName>
    </submittedName>
</protein>
<proteinExistence type="predicted"/>
<dbReference type="AlphaFoldDB" id="A0A433TEC0"/>
<feature type="non-terminal residue" evidence="2">
    <location>
        <position position="1"/>
    </location>
</feature>
<dbReference type="OrthoDB" id="6120224at2759"/>
<gene>
    <name evidence="2" type="ORF">EGW08_012338</name>
</gene>
<name>A0A433TEC0_ELYCH</name>
<evidence type="ECO:0000256" key="1">
    <source>
        <dbReference type="SAM" id="MobiDB-lite"/>
    </source>
</evidence>
<organism evidence="2 3">
    <name type="scientific">Elysia chlorotica</name>
    <name type="common">Eastern emerald elysia</name>
    <name type="synonym">Sea slug</name>
    <dbReference type="NCBI Taxonomy" id="188477"/>
    <lineage>
        <taxon>Eukaryota</taxon>
        <taxon>Metazoa</taxon>
        <taxon>Spiralia</taxon>
        <taxon>Lophotrochozoa</taxon>
        <taxon>Mollusca</taxon>
        <taxon>Gastropoda</taxon>
        <taxon>Heterobranchia</taxon>
        <taxon>Euthyneura</taxon>
        <taxon>Panpulmonata</taxon>
        <taxon>Sacoglossa</taxon>
        <taxon>Placobranchoidea</taxon>
        <taxon>Plakobranchidae</taxon>
        <taxon>Elysia</taxon>
    </lineage>
</organism>
<accession>A0A433TEC0</accession>
<comment type="caution">
    <text evidence="2">The sequence shown here is derived from an EMBL/GenBank/DDBJ whole genome shotgun (WGS) entry which is preliminary data.</text>
</comment>
<evidence type="ECO:0000313" key="2">
    <source>
        <dbReference type="EMBL" id="RUS79900.1"/>
    </source>
</evidence>
<sequence length="374" mass="42112">IKTYATGQGSTIGDLVKHLGDGFLKHLPESDIEAINIQDVGGVEVLKDLEISPNYAAVLMRKVTQEKGSVSMDNTNYTAGEIIKMGKVFFYGATGQEFEALPEDPSLLDMLPHMAEFFEDLNEKKIEIVFNKLKKIFALESESNIWLDEALAEQIAMFFTAATADDLRRFSVETRKVILQTIGSNYCYVKKMTRQRVQELFDVMMEIDNLGSKSSFVEDDISDYGYMWCGMTKDEASKFTDTAVDGMMSKIKDCVHLEPDTRKAMVDKAVSLSGGLGDMLTNAPQRLEDMGNMVLDLDLSQVKALDDSQKQVFVSNTKKVMESVTNVQSQTKDRPDSEISSSEKSQNEDKLQMFGRAVFDLHLSVPFSRRRRRR</sequence>
<feature type="non-terminal residue" evidence="2">
    <location>
        <position position="374"/>
    </location>
</feature>
<reference evidence="2 3" key="1">
    <citation type="submission" date="2019-01" db="EMBL/GenBank/DDBJ databases">
        <title>A draft genome assembly of the solar-powered sea slug Elysia chlorotica.</title>
        <authorList>
            <person name="Cai H."/>
            <person name="Li Q."/>
            <person name="Fang X."/>
            <person name="Li J."/>
            <person name="Curtis N.E."/>
            <person name="Altenburger A."/>
            <person name="Shibata T."/>
            <person name="Feng M."/>
            <person name="Maeda T."/>
            <person name="Schwartz J.A."/>
            <person name="Shigenobu S."/>
            <person name="Lundholm N."/>
            <person name="Nishiyama T."/>
            <person name="Yang H."/>
            <person name="Hasebe M."/>
            <person name="Li S."/>
            <person name="Pierce S.K."/>
            <person name="Wang J."/>
        </authorList>
    </citation>
    <scope>NUCLEOTIDE SEQUENCE [LARGE SCALE GENOMIC DNA]</scope>
    <source>
        <strain evidence="2">EC2010</strain>
        <tissue evidence="2">Whole organism of an adult</tissue>
    </source>
</reference>